<protein>
    <submittedName>
        <fullName evidence="1">Uncharacterized protein</fullName>
    </submittedName>
</protein>
<feature type="non-terminal residue" evidence="1">
    <location>
        <position position="33"/>
    </location>
</feature>
<reference evidence="1 2" key="1">
    <citation type="submission" date="2015-04" db="EMBL/GenBank/DDBJ databases">
        <title>Lasius niger genome sequencing.</title>
        <authorList>
            <person name="Konorov E.A."/>
            <person name="Nikitin M.A."/>
            <person name="Kirill M.V."/>
            <person name="Chang P."/>
        </authorList>
    </citation>
    <scope>NUCLEOTIDE SEQUENCE [LARGE SCALE GENOMIC DNA]</scope>
    <source>
        <tissue evidence="1">Whole</tissue>
    </source>
</reference>
<comment type="caution">
    <text evidence="1">The sequence shown here is derived from an EMBL/GenBank/DDBJ whole genome shotgun (WGS) entry which is preliminary data.</text>
</comment>
<name>A0A0J7KQ10_LASNI</name>
<keyword evidence="2" id="KW-1185">Reference proteome</keyword>
<gene>
    <name evidence="1" type="ORF">RF55_7655</name>
</gene>
<dbReference type="PaxDb" id="67767-A0A0J7KQ10"/>
<evidence type="ECO:0000313" key="2">
    <source>
        <dbReference type="Proteomes" id="UP000036403"/>
    </source>
</evidence>
<proteinExistence type="predicted"/>
<evidence type="ECO:0000313" key="1">
    <source>
        <dbReference type="EMBL" id="KMQ92366.1"/>
    </source>
</evidence>
<dbReference type="EMBL" id="LBMM01004486">
    <property type="protein sequence ID" value="KMQ92366.1"/>
    <property type="molecule type" value="Genomic_DNA"/>
</dbReference>
<dbReference type="AlphaFoldDB" id="A0A0J7KQ10"/>
<organism evidence="1 2">
    <name type="scientific">Lasius niger</name>
    <name type="common">Black garden ant</name>
    <dbReference type="NCBI Taxonomy" id="67767"/>
    <lineage>
        <taxon>Eukaryota</taxon>
        <taxon>Metazoa</taxon>
        <taxon>Ecdysozoa</taxon>
        <taxon>Arthropoda</taxon>
        <taxon>Hexapoda</taxon>
        <taxon>Insecta</taxon>
        <taxon>Pterygota</taxon>
        <taxon>Neoptera</taxon>
        <taxon>Endopterygota</taxon>
        <taxon>Hymenoptera</taxon>
        <taxon>Apocrita</taxon>
        <taxon>Aculeata</taxon>
        <taxon>Formicoidea</taxon>
        <taxon>Formicidae</taxon>
        <taxon>Formicinae</taxon>
        <taxon>Lasius</taxon>
        <taxon>Lasius</taxon>
    </lineage>
</organism>
<dbReference type="Proteomes" id="UP000036403">
    <property type="component" value="Unassembled WGS sequence"/>
</dbReference>
<sequence>MPRPERNSYLNLWREFLVFNTAVKKFGLNRHPG</sequence>
<accession>A0A0J7KQ10</accession>